<dbReference type="CDD" id="cd01833">
    <property type="entry name" value="XynB_like"/>
    <property type="match status" value="1"/>
</dbReference>
<name>A0A9P4HKJ9_9PLEO</name>
<dbReference type="AlphaFoldDB" id="A0A9P4HKJ9"/>
<dbReference type="EMBL" id="ML978155">
    <property type="protein sequence ID" value="KAF2036073.1"/>
    <property type="molecule type" value="Genomic_DNA"/>
</dbReference>
<dbReference type="InterPro" id="IPR036514">
    <property type="entry name" value="SGNH_hydro_sf"/>
</dbReference>
<dbReference type="SUPFAM" id="SSF69318">
    <property type="entry name" value="Integrin alpha N-terminal domain"/>
    <property type="match status" value="1"/>
</dbReference>
<dbReference type="InterPro" id="IPR013830">
    <property type="entry name" value="SGNH_hydro"/>
</dbReference>
<dbReference type="PANTHER" id="PTHR30383">
    <property type="entry name" value="THIOESTERASE 1/PROTEASE 1/LYSOPHOSPHOLIPASE L1"/>
    <property type="match status" value="1"/>
</dbReference>
<keyword evidence="1 3" id="KW-0732">Signal</keyword>
<dbReference type="OrthoDB" id="3915838at2759"/>
<evidence type="ECO:0000259" key="4">
    <source>
        <dbReference type="Pfam" id="PF13472"/>
    </source>
</evidence>
<dbReference type="Pfam" id="PF13472">
    <property type="entry name" value="Lipase_GDSL_2"/>
    <property type="match status" value="1"/>
</dbReference>
<sequence length="518" mass="56539">MRSFRPTVGLLTVLCLLLFGLAVTPGHAIRRCDAITNSTASNIVNGSSEGIVTAEKPLLRIMPLGASLTQGFDVNIPADLRNGYRRPLREELRYRGYPVDMVGTQANGDFIDRQHEGYPGLEVDQVATKMITTLTTQKPNLVTLLLGTNDCNHARSSNDTEYARGTKSRMKKLLEKLYSESDGITIILATLPSETDTAANSYIEAANAGYRELVKEFQGQGGKIELAEMYTTWFTPSDRSDSIHFKNNGYRKMAALFAEGFSKVKAKGWLIAPILDTGRDRKFIHVGDWDGDGLCDVLAVDRETGNVEMWRNTYKQGLPTPTFANPVRVVDTDLCPQADALGNLYDVAVRFGDLDGDERVDYICTSPSSHFDAYLNTPSGLTSLPAPTPPEVDSSTAFARADFRWADVNGDGRADLLHVDPHTSNTITWINNFPTNSSPSPSAQLTWSCQPTLFPPGLERGANMHFPRLSKSGRADLHVVYPQTGTADTWFNEGNCGGGAADDGGVKDPELPVPPEGV</sequence>
<dbReference type="Pfam" id="PF13517">
    <property type="entry name" value="FG-GAP_3"/>
    <property type="match status" value="1"/>
</dbReference>
<feature type="chain" id="PRO_5040210434" evidence="3">
    <location>
        <begin position="29"/>
        <end position="518"/>
    </location>
</feature>
<feature type="domain" description="SGNH hydrolase-type esterase" evidence="4">
    <location>
        <begin position="64"/>
        <end position="251"/>
    </location>
</feature>
<dbReference type="Proteomes" id="UP000799777">
    <property type="component" value="Unassembled WGS sequence"/>
</dbReference>
<dbReference type="PANTHER" id="PTHR30383:SF31">
    <property type="entry name" value="SGNH HYDROLASE-TYPE ESTERASE DOMAIN-CONTAINING PROTEIN-RELATED"/>
    <property type="match status" value="1"/>
</dbReference>
<evidence type="ECO:0000256" key="2">
    <source>
        <dbReference type="SAM" id="MobiDB-lite"/>
    </source>
</evidence>
<dbReference type="Gene3D" id="2.130.10.130">
    <property type="entry name" value="Integrin alpha, N-terminal"/>
    <property type="match status" value="1"/>
</dbReference>
<evidence type="ECO:0000256" key="3">
    <source>
        <dbReference type="SAM" id="SignalP"/>
    </source>
</evidence>
<proteinExistence type="predicted"/>
<dbReference type="GO" id="GO:0004622">
    <property type="term" value="F:phosphatidylcholine lysophospholipase activity"/>
    <property type="evidence" value="ECO:0007669"/>
    <property type="project" value="TreeGrafter"/>
</dbReference>
<dbReference type="InterPro" id="IPR051532">
    <property type="entry name" value="Ester_Hydrolysis_Enzymes"/>
</dbReference>
<dbReference type="InterPro" id="IPR028994">
    <property type="entry name" value="Integrin_alpha_N"/>
</dbReference>
<evidence type="ECO:0000313" key="5">
    <source>
        <dbReference type="EMBL" id="KAF2036073.1"/>
    </source>
</evidence>
<dbReference type="InterPro" id="IPR013517">
    <property type="entry name" value="FG-GAP"/>
</dbReference>
<reference evidence="5" key="1">
    <citation type="journal article" date="2020" name="Stud. Mycol.">
        <title>101 Dothideomycetes genomes: a test case for predicting lifestyles and emergence of pathogens.</title>
        <authorList>
            <person name="Haridas S."/>
            <person name="Albert R."/>
            <person name="Binder M."/>
            <person name="Bloem J."/>
            <person name="Labutti K."/>
            <person name="Salamov A."/>
            <person name="Andreopoulos B."/>
            <person name="Baker S."/>
            <person name="Barry K."/>
            <person name="Bills G."/>
            <person name="Bluhm B."/>
            <person name="Cannon C."/>
            <person name="Castanera R."/>
            <person name="Culley D."/>
            <person name="Daum C."/>
            <person name="Ezra D."/>
            <person name="Gonzalez J."/>
            <person name="Henrissat B."/>
            <person name="Kuo A."/>
            <person name="Liang C."/>
            <person name="Lipzen A."/>
            <person name="Lutzoni F."/>
            <person name="Magnuson J."/>
            <person name="Mondo S."/>
            <person name="Nolan M."/>
            <person name="Ohm R."/>
            <person name="Pangilinan J."/>
            <person name="Park H.-J."/>
            <person name="Ramirez L."/>
            <person name="Alfaro M."/>
            <person name="Sun H."/>
            <person name="Tritt A."/>
            <person name="Yoshinaga Y."/>
            <person name="Zwiers L.-H."/>
            <person name="Turgeon B."/>
            <person name="Goodwin S."/>
            <person name="Spatafora J."/>
            <person name="Crous P."/>
            <person name="Grigoriev I."/>
        </authorList>
    </citation>
    <scope>NUCLEOTIDE SEQUENCE</scope>
    <source>
        <strain evidence="5">CBS 110217</strain>
    </source>
</reference>
<keyword evidence="5" id="KW-0378">Hydrolase</keyword>
<protein>
    <submittedName>
        <fullName evidence="5">SGNH hydrolase</fullName>
    </submittedName>
</protein>
<gene>
    <name evidence="5" type="ORF">EK21DRAFT_96064</name>
</gene>
<dbReference type="Gene3D" id="3.40.50.1110">
    <property type="entry name" value="SGNH hydrolase"/>
    <property type="match status" value="1"/>
</dbReference>
<feature type="signal peptide" evidence="3">
    <location>
        <begin position="1"/>
        <end position="28"/>
    </location>
</feature>
<accession>A0A9P4HKJ9</accession>
<dbReference type="SUPFAM" id="SSF52266">
    <property type="entry name" value="SGNH hydrolase"/>
    <property type="match status" value="1"/>
</dbReference>
<keyword evidence="6" id="KW-1185">Reference proteome</keyword>
<evidence type="ECO:0000256" key="1">
    <source>
        <dbReference type="ARBA" id="ARBA00022729"/>
    </source>
</evidence>
<evidence type="ECO:0000313" key="6">
    <source>
        <dbReference type="Proteomes" id="UP000799777"/>
    </source>
</evidence>
<feature type="region of interest" description="Disordered" evidence="2">
    <location>
        <begin position="493"/>
        <end position="518"/>
    </location>
</feature>
<organism evidence="5 6">
    <name type="scientific">Setomelanomma holmii</name>
    <dbReference type="NCBI Taxonomy" id="210430"/>
    <lineage>
        <taxon>Eukaryota</taxon>
        <taxon>Fungi</taxon>
        <taxon>Dikarya</taxon>
        <taxon>Ascomycota</taxon>
        <taxon>Pezizomycotina</taxon>
        <taxon>Dothideomycetes</taxon>
        <taxon>Pleosporomycetidae</taxon>
        <taxon>Pleosporales</taxon>
        <taxon>Pleosporineae</taxon>
        <taxon>Phaeosphaeriaceae</taxon>
        <taxon>Setomelanomma</taxon>
    </lineage>
</organism>
<comment type="caution">
    <text evidence="5">The sequence shown here is derived from an EMBL/GenBank/DDBJ whole genome shotgun (WGS) entry which is preliminary data.</text>
</comment>